<protein>
    <submittedName>
        <fullName evidence="2">Putative secreted protein</fullName>
    </submittedName>
</protein>
<evidence type="ECO:0000256" key="1">
    <source>
        <dbReference type="SAM" id="MobiDB-lite"/>
    </source>
</evidence>
<reference evidence="2" key="1">
    <citation type="submission" date="2018-01" db="EMBL/GenBank/DDBJ databases">
        <title>An insight into the sialome of Amazonian anophelines.</title>
        <authorList>
            <person name="Ribeiro J.M."/>
            <person name="Scarpassa V."/>
            <person name="Calvo E."/>
        </authorList>
    </citation>
    <scope>NUCLEOTIDE SEQUENCE</scope>
</reference>
<sequence>MLLEHGLLLAGLQTQALGRTSQYAHSAGYDASASAGLKVNLLFVPFLCDFFPHISHTSHSETNVVDARPPPLPFVKSH</sequence>
<organism evidence="2">
    <name type="scientific">Anopheles darlingi</name>
    <name type="common">Mosquito</name>
    <dbReference type="NCBI Taxonomy" id="43151"/>
    <lineage>
        <taxon>Eukaryota</taxon>
        <taxon>Metazoa</taxon>
        <taxon>Ecdysozoa</taxon>
        <taxon>Arthropoda</taxon>
        <taxon>Hexapoda</taxon>
        <taxon>Insecta</taxon>
        <taxon>Pterygota</taxon>
        <taxon>Neoptera</taxon>
        <taxon>Endopterygota</taxon>
        <taxon>Diptera</taxon>
        <taxon>Nematocera</taxon>
        <taxon>Culicoidea</taxon>
        <taxon>Culicidae</taxon>
        <taxon>Anophelinae</taxon>
        <taxon>Anopheles</taxon>
    </lineage>
</organism>
<accession>A0A2M4D7C7</accession>
<dbReference type="AlphaFoldDB" id="A0A2M4D7C7"/>
<evidence type="ECO:0000313" key="2">
    <source>
        <dbReference type="EMBL" id="MBW73482.1"/>
    </source>
</evidence>
<feature type="region of interest" description="Disordered" evidence="1">
    <location>
        <begin position="58"/>
        <end position="78"/>
    </location>
</feature>
<feature type="compositionally biased region" description="Pro residues" evidence="1">
    <location>
        <begin position="68"/>
        <end position="78"/>
    </location>
</feature>
<dbReference type="EMBL" id="GGFL01009304">
    <property type="protein sequence ID" value="MBW73482.1"/>
    <property type="molecule type" value="Transcribed_RNA"/>
</dbReference>
<name>A0A2M4D7C7_ANODA</name>
<proteinExistence type="predicted"/>